<comment type="caution">
    <text evidence="7">The sequence shown here is derived from an EMBL/GenBank/DDBJ whole genome shotgun (WGS) entry which is preliminary data.</text>
</comment>
<dbReference type="EC" id="3.4.21.105" evidence="7"/>
<organism evidence="7 10">
    <name type="scientific">Photobacterium sanguinicancri</name>
    <dbReference type="NCBI Taxonomy" id="875932"/>
    <lineage>
        <taxon>Bacteria</taxon>
        <taxon>Pseudomonadati</taxon>
        <taxon>Pseudomonadota</taxon>
        <taxon>Gammaproteobacteria</taxon>
        <taxon>Vibrionales</taxon>
        <taxon>Vibrionaceae</taxon>
        <taxon>Photobacterium</taxon>
    </lineage>
</organism>
<keyword evidence="4 5" id="KW-0472">Membrane</keyword>
<dbReference type="GO" id="GO:0004252">
    <property type="term" value="F:serine-type endopeptidase activity"/>
    <property type="evidence" value="ECO:0007669"/>
    <property type="project" value="InterPro"/>
</dbReference>
<dbReference type="InterPro" id="IPR035952">
    <property type="entry name" value="Rhomboid-like_sf"/>
</dbReference>
<evidence type="ECO:0000313" key="9">
    <source>
        <dbReference type="Proteomes" id="UP000215999"/>
    </source>
</evidence>
<feature type="domain" description="Peptidase S54 rhomboid" evidence="6">
    <location>
        <begin position="46"/>
        <end position="180"/>
    </location>
</feature>
<feature type="transmembrane region" description="Helical" evidence="5">
    <location>
        <begin position="12"/>
        <end position="33"/>
    </location>
</feature>
<proteinExistence type="predicted"/>
<reference evidence="7" key="3">
    <citation type="submission" date="2023-07" db="EMBL/GenBank/DDBJ databases">
        <title>Genome content predicts the carbon catabolic preferences of heterotrophic bacteria.</title>
        <authorList>
            <person name="Gralka M."/>
        </authorList>
    </citation>
    <scope>NUCLEOTIDE SEQUENCE</scope>
    <source>
        <strain evidence="7">G2M05</strain>
    </source>
</reference>
<keyword evidence="7" id="KW-0645">Protease</keyword>
<dbReference type="EMBL" id="NOIF01000026">
    <property type="protein sequence ID" value="OZS44769.1"/>
    <property type="molecule type" value="Genomic_DNA"/>
</dbReference>
<sequence>MNQKDKDAIKLIGFVSALCIVVHLVNILLGGALNDYGLLPRHITHITGLVAYPFLHGSWSHLISNLLSFAVLAYLVGRSGSARLIAVFVISWAISSIGVWLFGRTSYHIGLSGIVYGLWAYLLMYAFMYRSIKSIVIGVIVMFFYGSMVWGFLPVHQWISFESHLFGALAGVLAGYCFAKRDKAKELEMGK</sequence>
<evidence type="ECO:0000256" key="5">
    <source>
        <dbReference type="SAM" id="Phobius"/>
    </source>
</evidence>
<dbReference type="PANTHER" id="PTHR43066:SF11">
    <property type="entry name" value="PEPTIDASE S54 RHOMBOID DOMAIN-CONTAINING PROTEIN"/>
    <property type="match status" value="1"/>
</dbReference>
<gene>
    <name evidence="8" type="ORF">ASV53_06330</name>
    <name evidence="7" type="ORF">Q4568_05610</name>
</gene>
<dbReference type="PANTHER" id="PTHR43066">
    <property type="entry name" value="RHOMBOID-RELATED PROTEIN"/>
    <property type="match status" value="1"/>
</dbReference>
<accession>A0AAW7Y0V8</accession>
<comment type="subcellular location">
    <subcellularLocation>
        <location evidence="1">Membrane</location>
        <topology evidence="1">Multi-pass membrane protein</topology>
    </subcellularLocation>
</comment>
<reference evidence="8 9" key="1">
    <citation type="journal article" date="2016" name="Antonie Van Leeuwenhoek">
        <title>Photobacterium sanguinicancri sp. nov. isolated from marine animals.</title>
        <authorList>
            <person name="Gomez-Gil B."/>
            <person name="Roque A."/>
            <person name="Rotllant G."/>
            <person name="Romalde J.L."/>
            <person name="Doce A."/>
            <person name="Eggermont M."/>
            <person name="Defoirdt T."/>
        </authorList>
    </citation>
    <scope>NUCLEOTIDE SEQUENCE [LARGE SCALE GENOMIC DNA]</scope>
    <source>
        <strain evidence="8 9">CAIM 1827</strain>
    </source>
</reference>
<evidence type="ECO:0000313" key="8">
    <source>
        <dbReference type="EMBL" id="OZS44769.1"/>
    </source>
</evidence>
<evidence type="ECO:0000259" key="6">
    <source>
        <dbReference type="Pfam" id="PF01694"/>
    </source>
</evidence>
<dbReference type="RefSeq" id="WP_062687639.1">
    <property type="nucleotide sequence ID" value="NZ_AP024851.1"/>
</dbReference>
<dbReference type="Gene3D" id="1.20.1540.10">
    <property type="entry name" value="Rhomboid-like"/>
    <property type="match status" value="1"/>
</dbReference>
<evidence type="ECO:0000256" key="4">
    <source>
        <dbReference type="ARBA" id="ARBA00023136"/>
    </source>
</evidence>
<dbReference type="InterPro" id="IPR022764">
    <property type="entry name" value="Peptidase_S54_rhomboid_dom"/>
</dbReference>
<keyword evidence="2 5" id="KW-0812">Transmembrane</keyword>
<feature type="transmembrane region" description="Helical" evidence="5">
    <location>
        <begin position="59"/>
        <end position="77"/>
    </location>
</feature>
<reference evidence="8" key="2">
    <citation type="submission" date="2017-07" db="EMBL/GenBank/DDBJ databases">
        <authorList>
            <person name="Gomez-Gil B."/>
            <person name="Enciso-Ibarra K."/>
        </authorList>
    </citation>
    <scope>NUCLEOTIDE SEQUENCE</scope>
    <source>
        <strain evidence="8">CAIM 1827</strain>
    </source>
</reference>
<evidence type="ECO:0000313" key="10">
    <source>
        <dbReference type="Proteomes" id="UP001170624"/>
    </source>
</evidence>
<dbReference type="GO" id="GO:0016020">
    <property type="term" value="C:membrane"/>
    <property type="evidence" value="ECO:0007669"/>
    <property type="project" value="UniProtKB-SubCell"/>
</dbReference>
<keyword evidence="7" id="KW-0378">Hydrolase</keyword>
<dbReference type="Pfam" id="PF01694">
    <property type="entry name" value="Rhomboid"/>
    <property type="match status" value="1"/>
</dbReference>
<feature type="transmembrane region" description="Helical" evidence="5">
    <location>
        <begin position="109"/>
        <end position="128"/>
    </location>
</feature>
<evidence type="ECO:0000256" key="1">
    <source>
        <dbReference type="ARBA" id="ARBA00004141"/>
    </source>
</evidence>
<evidence type="ECO:0000256" key="3">
    <source>
        <dbReference type="ARBA" id="ARBA00022989"/>
    </source>
</evidence>
<evidence type="ECO:0000313" key="7">
    <source>
        <dbReference type="EMBL" id="MDO6541996.1"/>
    </source>
</evidence>
<dbReference type="GO" id="GO:0006508">
    <property type="term" value="P:proteolysis"/>
    <property type="evidence" value="ECO:0007669"/>
    <property type="project" value="UniProtKB-KW"/>
</dbReference>
<dbReference type="Proteomes" id="UP000215999">
    <property type="component" value="Unassembled WGS sequence"/>
</dbReference>
<evidence type="ECO:0000256" key="2">
    <source>
        <dbReference type="ARBA" id="ARBA00022692"/>
    </source>
</evidence>
<feature type="transmembrane region" description="Helical" evidence="5">
    <location>
        <begin position="84"/>
        <end position="103"/>
    </location>
</feature>
<keyword evidence="3 5" id="KW-1133">Transmembrane helix</keyword>
<keyword evidence="9" id="KW-1185">Reference proteome</keyword>
<dbReference type="EMBL" id="JAUOPU010000004">
    <property type="protein sequence ID" value="MDO6541996.1"/>
    <property type="molecule type" value="Genomic_DNA"/>
</dbReference>
<protein>
    <submittedName>
        <fullName evidence="7">Rhomboid family intramembrane serine protease</fullName>
        <ecNumber evidence="7">3.4.21.105</ecNumber>
    </submittedName>
</protein>
<dbReference type="Proteomes" id="UP001170624">
    <property type="component" value="Unassembled WGS sequence"/>
</dbReference>
<dbReference type="SUPFAM" id="SSF144091">
    <property type="entry name" value="Rhomboid-like"/>
    <property type="match status" value="1"/>
</dbReference>
<name>A0AAW7Y0V8_9GAMM</name>
<feature type="transmembrane region" description="Helical" evidence="5">
    <location>
        <begin position="135"/>
        <end position="153"/>
    </location>
</feature>
<feature type="transmembrane region" description="Helical" evidence="5">
    <location>
        <begin position="159"/>
        <end position="179"/>
    </location>
</feature>
<dbReference type="AlphaFoldDB" id="A0AAW7Y0V8"/>